<dbReference type="RefSeq" id="WP_379707866.1">
    <property type="nucleotide sequence ID" value="NZ_JBHSCZ010000001.1"/>
</dbReference>
<name>A0ABV8QQT5_9BACT</name>
<organism evidence="1 2">
    <name type="scientific">Ferruginibacter yonginensis</name>
    <dbReference type="NCBI Taxonomy" id="1310416"/>
    <lineage>
        <taxon>Bacteria</taxon>
        <taxon>Pseudomonadati</taxon>
        <taxon>Bacteroidota</taxon>
        <taxon>Chitinophagia</taxon>
        <taxon>Chitinophagales</taxon>
        <taxon>Chitinophagaceae</taxon>
        <taxon>Ferruginibacter</taxon>
    </lineage>
</organism>
<accession>A0ABV8QQT5</accession>
<comment type="caution">
    <text evidence="1">The sequence shown here is derived from an EMBL/GenBank/DDBJ whole genome shotgun (WGS) entry which is preliminary data.</text>
</comment>
<dbReference type="EMBL" id="JBHSCZ010000001">
    <property type="protein sequence ID" value="MFC4262449.1"/>
    <property type="molecule type" value="Genomic_DNA"/>
</dbReference>
<protein>
    <submittedName>
        <fullName evidence="1">Uncharacterized protein</fullName>
    </submittedName>
</protein>
<reference evidence="2" key="1">
    <citation type="journal article" date="2019" name="Int. J. Syst. Evol. Microbiol.">
        <title>The Global Catalogue of Microorganisms (GCM) 10K type strain sequencing project: providing services to taxonomists for standard genome sequencing and annotation.</title>
        <authorList>
            <consortium name="The Broad Institute Genomics Platform"/>
            <consortium name="The Broad Institute Genome Sequencing Center for Infectious Disease"/>
            <person name="Wu L."/>
            <person name="Ma J."/>
        </authorList>
    </citation>
    <scope>NUCLEOTIDE SEQUENCE [LARGE SCALE GENOMIC DNA]</scope>
    <source>
        <strain evidence="2">CECT 8289</strain>
    </source>
</reference>
<evidence type="ECO:0000313" key="1">
    <source>
        <dbReference type="EMBL" id="MFC4262449.1"/>
    </source>
</evidence>
<gene>
    <name evidence="1" type="ORF">ACFOWM_06155</name>
</gene>
<keyword evidence="2" id="KW-1185">Reference proteome</keyword>
<evidence type="ECO:0000313" key="2">
    <source>
        <dbReference type="Proteomes" id="UP001595907"/>
    </source>
</evidence>
<dbReference type="Proteomes" id="UP001595907">
    <property type="component" value="Unassembled WGS sequence"/>
</dbReference>
<proteinExistence type="predicted"/>
<sequence>MISTELVTNKLKLNKNNQCRFTQGYVNAVVCMIELDKVNTLTREIFLTGIGNQTLYSLKNKGVDEHDLQVLKSNWKALHQK</sequence>